<accession>A0A7W8GBR3</accession>
<dbReference type="PROSITE" id="PS51257">
    <property type="entry name" value="PROKAR_LIPOPROTEIN"/>
    <property type="match status" value="1"/>
</dbReference>
<dbReference type="PROSITE" id="PS00018">
    <property type="entry name" value="EF_HAND_1"/>
    <property type="match status" value="1"/>
</dbReference>
<keyword evidence="1" id="KW-0732">Signal</keyword>
<comment type="caution">
    <text evidence="2">The sequence shown here is derived from an EMBL/GenBank/DDBJ whole genome shotgun (WGS) entry which is preliminary data.</text>
</comment>
<dbReference type="InterPro" id="IPR042229">
    <property type="entry name" value="Listeria/Bacterioides_rpt_sf"/>
</dbReference>
<gene>
    <name evidence="2" type="ORF">HNP76_002693</name>
</gene>
<name>A0A7W8GBR3_9SPIR</name>
<dbReference type="Gene3D" id="2.60.40.4270">
    <property type="entry name" value="Listeria-Bacteroides repeat domain"/>
    <property type="match status" value="1"/>
</dbReference>
<evidence type="ECO:0000313" key="3">
    <source>
        <dbReference type="Proteomes" id="UP000518887"/>
    </source>
</evidence>
<reference evidence="2 3" key="1">
    <citation type="submission" date="2020-08" db="EMBL/GenBank/DDBJ databases">
        <title>Genomic Encyclopedia of Type Strains, Phase IV (KMG-IV): sequencing the most valuable type-strain genomes for metagenomic binning, comparative biology and taxonomic classification.</title>
        <authorList>
            <person name="Goeker M."/>
        </authorList>
    </citation>
    <scope>NUCLEOTIDE SEQUENCE [LARGE SCALE GENOMIC DNA]</scope>
    <source>
        <strain evidence="2 3">DSM 103462</strain>
    </source>
</reference>
<organism evidence="2 3">
    <name type="scientific">Treponema ruminis</name>
    <dbReference type="NCBI Taxonomy" id="744515"/>
    <lineage>
        <taxon>Bacteria</taxon>
        <taxon>Pseudomonadati</taxon>
        <taxon>Spirochaetota</taxon>
        <taxon>Spirochaetia</taxon>
        <taxon>Spirochaetales</taxon>
        <taxon>Treponemataceae</taxon>
        <taxon>Treponema</taxon>
    </lineage>
</organism>
<dbReference type="Gene3D" id="2.60.40.2700">
    <property type="match status" value="1"/>
</dbReference>
<keyword evidence="3" id="KW-1185">Reference proteome</keyword>
<feature type="chain" id="PRO_5031546352" evidence="1">
    <location>
        <begin position="24"/>
        <end position="789"/>
    </location>
</feature>
<dbReference type="RefSeq" id="WP_184661394.1">
    <property type="nucleotide sequence ID" value="NZ_CP031518.1"/>
</dbReference>
<protein>
    <submittedName>
        <fullName evidence="2">Putative repeat protein (TIGR02543 family)</fullName>
    </submittedName>
</protein>
<proteinExistence type="predicted"/>
<feature type="signal peptide" evidence="1">
    <location>
        <begin position="1"/>
        <end position="23"/>
    </location>
</feature>
<dbReference type="AlphaFoldDB" id="A0A7W8GBR3"/>
<sequence>MKRKITTSCFAFMTALVALLAFSCSNMNGSSGDSENSIDNKAYISLSVKNEVVRTALPSYELSEFNKFELFGKFGTGAESSIKSWESDATANKTAYDLMKDAKIQIEVGEWTFRLKATEASGTAYEGFVTKTLSLGANDIEFKIDLITIPESGKGNLSVGISVTPPGELSVVKAALYKNDETGTLVQNESPITGGSASFENLDAGSYKVVFNFYDENGLLLGTCPEYAIVVPGKTSSSSVELKSLDSTYTITYHYGETSTTEKYTRHTKVVLPNIESPAVSKEGYEFCGWFATNADAQGYTATAITEIPENTVGAQKFYAKYMSLADVTPIKSVKIEGDVKVGKKVKAVPYTKEGETTENDKFTGEVASYKWYRGKDSDDDGTISDSEWTLIAGATESEYQLAQEDAEDNGQKIRVEVIQKYTVQKDEAKKINVVKTDNNPVSSETKDVAKGSLKEEEIKELIKTLTILYDGNTAESHNFPAIIGSTLYNTKVSVSPASGTVKDSEENDVTVSVAVSLVENQTAPNSSDYVPVKIKVTAKGYGDVEISLGGTGEEASPLFVYVKRPPVESTEIPTLVEETPNPTITGGYVKFTSPVTEGLEYTVTDSSATAPASGASWNKLTDAEFKNGENEFAGGEKIFIRRAGAAGEADGKENPVGYIEPSVIYSNAISVASENVGKKNALKIVSVKFESQSDIKITQSGTEITQSGTGKSITLTVENAPEGAVFEWKTEAEIFGYTNNPLTIGANGSSATVTIADNALPGVYGIVVTASKDSITYSSTVYITVGTN</sequence>
<evidence type="ECO:0000313" key="2">
    <source>
        <dbReference type="EMBL" id="MBB5227294.1"/>
    </source>
</evidence>
<dbReference type="Proteomes" id="UP000518887">
    <property type="component" value="Unassembled WGS sequence"/>
</dbReference>
<dbReference type="EMBL" id="JACHFQ010000010">
    <property type="protein sequence ID" value="MBB5227294.1"/>
    <property type="molecule type" value="Genomic_DNA"/>
</dbReference>
<evidence type="ECO:0000256" key="1">
    <source>
        <dbReference type="SAM" id="SignalP"/>
    </source>
</evidence>
<dbReference type="InterPro" id="IPR018247">
    <property type="entry name" value="EF_Hand_1_Ca_BS"/>
</dbReference>